<dbReference type="Gene3D" id="1.10.10.10">
    <property type="entry name" value="Winged helix-like DNA-binding domain superfamily/Winged helix DNA-binding domain"/>
    <property type="match status" value="1"/>
</dbReference>
<dbReference type="AlphaFoldDB" id="A0AAW6I6G2"/>
<reference evidence="2" key="1">
    <citation type="submission" date="2023-01" db="EMBL/GenBank/DDBJ databases">
        <title>Exploring GABA producing Bacteroides strains toward improving mental health.</title>
        <authorList>
            <person name="Yousuf B."/>
            <person name="Bouhlel N.E."/>
            <person name="Mottawea W."/>
            <person name="Hammami R."/>
        </authorList>
    </citation>
    <scope>NUCLEOTIDE SEQUENCE</scope>
    <source>
        <strain evidence="2">UO.H1047</strain>
    </source>
</reference>
<dbReference type="Pfam" id="PF00196">
    <property type="entry name" value="GerE"/>
    <property type="match status" value="1"/>
</dbReference>
<name>A0AAW6I6G2_9BACT</name>
<sequence>MKNTGLKHDEEEILGFLNIKKEQVMAYIRLSKMEHEAAETKNLLELLSDEVRNNVISNVKEAMLAMEMERNSLTEIFPELSPSEIEIYRLVIMGKSLNEVCSILRKSESNITCQRSNIRKKLGLQSSDNLKKVLQERFNKGKNGL</sequence>
<evidence type="ECO:0000259" key="1">
    <source>
        <dbReference type="SMART" id="SM00421"/>
    </source>
</evidence>
<dbReference type="InterPro" id="IPR000792">
    <property type="entry name" value="Tscrpt_reg_LuxR_C"/>
</dbReference>
<dbReference type="RefSeq" id="WP_025076684.1">
    <property type="nucleotide sequence ID" value="NZ_JAQPYW010000109.1"/>
</dbReference>
<dbReference type="SUPFAM" id="SSF46894">
    <property type="entry name" value="C-terminal effector domain of the bipartite response regulators"/>
    <property type="match status" value="1"/>
</dbReference>
<feature type="domain" description="HTH luxR-type" evidence="1">
    <location>
        <begin position="77"/>
        <end position="134"/>
    </location>
</feature>
<dbReference type="GO" id="GO:0003677">
    <property type="term" value="F:DNA binding"/>
    <property type="evidence" value="ECO:0007669"/>
    <property type="project" value="InterPro"/>
</dbReference>
<gene>
    <name evidence="2" type="ORF">PQG89_15620</name>
</gene>
<dbReference type="InterPro" id="IPR016032">
    <property type="entry name" value="Sig_transdc_resp-reg_C-effctor"/>
</dbReference>
<evidence type="ECO:0000313" key="2">
    <source>
        <dbReference type="EMBL" id="MDC7150822.1"/>
    </source>
</evidence>
<proteinExistence type="predicted"/>
<dbReference type="GO" id="GO:0006355">
    <property type="term" value="P:regulation of DNA-templated transcription"/>
    <property type="evidence" value="ECO:0007669"/>
    <property type="project" value="InterPro"/>
</dbReference>
<dbReference type="EMBL" id="JAQPYX010000153">
    <property type="protein sequence ID" value="MDC7150822.1"/>
    <property type="molecule type" value="Genomic_DNA"/>
</dbReference>
<comment type="caution">
    <text evidence="2">The sequence shown here is derived from an EMBL/GenBank/DDBJ whole genome shotgun (WGS) entry which is preliminary data.</text>
</comment>
<accession>A0AAW6I6G2</accession>
<dbReference type="InterPro" id="IPR036388">
    <property type="entry name" value="WH-like_DNA-bd_sf"/>
</dbReference>
<protein>
    <submittedName>
        <fullName evidence="2">LuxR C-terminal-related transcriptional regulator</fullName>
    </submittedName>
</protein>
<evidence type="ECO:0000313" key="3">
    <source>
        <dbReference type="Proteomes" id="UP001213646"/>
    </source>
</evidence>
<dbReference type="Proteomes" id="UP001213646">
    <property type="component" value="Unassembled WGS sequence"/>
</dbReference>
<dbReference type="SMART" id="SM00421">
    <property type="entry name" value="HTH_LUXR"/>
    <property type="match status" value="1"/>
</dbReference>
<organism evidence="2 3">
    <name type="scientific">Parabacteroides johnsonii</name>
    <dbReference type="NCBI Taxonomy" id="387661"/>
    <lineage>
        <taxon>Bacteria</taxon>
        <taxon>Pseudomonadati</taxon>
        <taxon>Bacteroidota</taxon>
        <taxon>Bacteroidia</taxon>
        <taxon>Bacteroidales</taxon>
        <taxon>Tannerellaceae</taxon>
        <taxon>Parabacteroides</taxon>
    </lineage>
</organism>